<evidence type="ECO:0000313" key="3">
    <source>
        <dbReference type="Proteomes" id="UP000095751"/>
    </source>
</evidence>
<sequence length="355" mass="39182">MLSDKIVKKLVALVFLGVHFEFVLSQQQEDDNDEGNNNNVTLLVNDSDLLSNSNENNDFLFTNYNALREEGQGFFLLEGSTLYETPDSLLITGVQLYWWCDLEFVSDDDNHYYGYVGRSVAYFLGSTVEQINAQGAQTPSTPPKRTYSVSAIMVPTLGIFEGQMHGAHDDDDFVYRFWDDGNPTHPFMGWEGYVEGDTTYPNSDTSSAFSAVGKLTKITTEEAATYLNRVEKYISIIESDLTPSTCRKQYKAAWDDETHNKPADPINTTTMTMTMTTLEEEVAQLKFDNNELMSRVASIEESVAAGGGGGGGGGSDPTSIPTSAWYDNNGIIENMIKPIMLLTAGVAGLILVDFL</sequence>
<dbReference type="AlphaFoldDB" id="A0A1E7FIV4"/>
<dbReference type="Proteomes" id="UP000095751">
    <property type="component" value="Unassembled WGS sequence"/>
</dbReference>
<evidence type="ECO:0000313" key="2">
    <source>
        <dbReference type="EMBL" id="OEU18054.1"/>
    </source>
</evidence>
<proteinExistence type="predicted"/>
<evidence type="ECO:0000256" key="1">
    <source>
        <dbReference type="SAM" id="SignalP"/>
    </source>
</evidence>
<gene>
    <name evidence="2" type="ORF">FRACYDRAFT_268856</name>
</gene>
<feature type="signal peptide" evidence="1">
    <location>
        <begin position="1"/>
        <end position="25"/>
    </location>
</feature>
<organism evidence="2 3">
    <name type="scientific">Fragilariopsis cylindrus CCMP1102</name>
    <dbReference type="NCBI Taxonomy" id="635003"/>
    <lineage>
        <taxon>Eukaryota</taxon>
        <taxon>Sar</taxon>
        <taxon>Stramenopiles</taxon>
        <taxon>Ochrophyta</taxon>
        <taxon>Bacillariophyta</taxon>
        <taxon>Bacillariophyceae</taxon>
        <taxon>Bacillariophycidae</taxon>
        <taxon>Bacillariales</taxon>
        <taxon>Bacillariaceae</taxon>
        <taxon>Fragilariopsis</taxon>
    </lineage>
</organism>
<reference evidence="2 3" key="1">
    <citation type="submission" date="2016-09" db="EMBL/GenBank/DDBJ databases">
        <title>Extensive genetic diversity and differential bi-allelic expression allows diatom success in the polar Southern Ocean.</title>
        <authorList>
            <consortium name="DOE Joint Genome Institute"/>
            <person name="Mock T."/>
            <person name="Otillar R.P."/>
            <person name="Strauss J."/>
            <person name="Dupont C."/>
            <person name="Frickenhaus S."/>
            <person name="Maumus F."/>
            <person name="Mcmullan M."/>
            <person name="Sanges R."/>
            <person name="Schmutz J."/>
            <person name="Toseland A."/>
            <person name="Valas R."/>
            <person name="Veluchamy A."/>
            <person name="Ward B.J."/>
            <person name="Allen A."/>
            <person name="Barry K."/>
            <person name="Falciatore A."/>
            <person name="Ferrante M."/>
            <person name="Fortunato A.E."/>
            <person name="Gloeckner G."/>
            <person name="Gruber A."/>
            <person name="Hipkin R."/>
            <person name="Janech M."/>
            <person name="Kroth P."/>
            <person name="Leese F."/>
            <person name="Lindquist E."/>
            <person name="Lyon B.R."/>
            <person name="Martin J."/>
            <person name="Mayer C."/>
            <person name="Parker M."/>
            <person name="Quesneville H."/>
            <person name="Raymond J."/>
            <person name="Uhlig C."/>
            <person name="Valentin K.U."/>
            <person name="Worden A.Z."/>
            <person name="Armbrust E.V."/>
            <person name="Bowler C."/>
            <person name="Green B."/>
            <person name="Moulton V."/>
            <person name="Van Oosterhout C."/>
            <person name="Grigoriev I."/>
        </authorList>
    </citation>
    <scope>NUCLEOTIDE SEQUENCE [LARGE SCALE GENOMIC DNA]</scope>
    <source>
        <strain evidence="2 3">CCMP1102</strain>
    </source>
</reference>
<accession>A0A1E7FIV4</accession>
<keyword evidence="1" id="KW-0732">Signal</keyword>
<dbReference type="InParanoid" id="A0A1E7FIV4"/>
<protein>
    <submittedName>
        <fullName evidence="2">Uncharacterized protein</fullName>
    </submittedName>
</protein>
<dbReference type="EMBL" id="KV784357">
    <property type="protein sequence ID" value="OEU18054.1"/>
    <property type="molecule type" value="Genomic_DNA"/>
</dbReference>
<name>A0A1E7FIV4_9STRA</name>
<keyword evidence="3" id="KW-1185">Reference proteome</keyword>
<dbReference type="KEGG" id="fcy:FRACYDRAFT_268856"/>
<feature type="chain" id="PRO_5009193145" evidence="1">
    <location>
        <begin position="26"/>
        <end position="355"/>
    </location>
</feature>